<feature type="signal peptide" evidence="1">
    <location>
        <begin position="1"/>
        <end position="18"/>
    </location>
</feature>
<reference evidence="2 3" key="1">
    <citation type="submission" date="2024-01" db="EMBL/GenBank/DDBJ databases">
        <authorList>
            <person name="Allen C."/>
            <person name="Tagirdzhanova G."/>
        </authorList>
    </citation>
    <scope>NUCLEOTIDE SEQUENCE [LARGE SCALE GENOMIC DNA]</scope>
    <source>
        <strain evidence="2 3">CBS 573.63</strain>
    </source>
</reference>
<dbReference type="EMBL" id="CAWUOM010000025">
    <property type="protein sequence ID" value="CAK7266477.1"/>
    <property type="molecule type" value="Genomic_DNA"/>
</dbReference>
<name>A0ABP0DHB2_9PEZI</name>
<sequence>MKFTSILVALSAGAVAYASNYTTTNTTGMASGSSAPTGTATTIPTAGANANQVGSLLAVVGAAAVYFL</sequence>
<protein>
    <submittedName>
        <fullName evidence="2">Uncharacterized protein</fullName>
    </submittedName>
</protein>
<keyword evidence="3" id="KW-1185">Reference proteome</keyword>
<keyword evidence="1" id="KW-0732">Signal</keyword>
<gene>
    <name evidence="2" type="ORF">SEPCBS57363_002113</name>
</gene>
<evidence type="ECO:0000313" key="3">
    <source>
        <dbReference type="Proteomes" id="UP001642501"/>
    </source>
</evidence>
<proteinExistence type="predicted"/>
<evidence type="ECO:0000313" key="2">
    <source>
        <dbReference type="EMBL" id="CAK7266477.1"/>
    </source>
</evidence>
<organism evidence="2 3">
    <name type="scientific">Sporothrix epigloea</name>
    <dbReference type="NCBI Taxonomy" id="1892477"/>
    <lineage>
        <taxon>Eukaryota</taxon>
        <taxon>Fungi</taxon>
        <taxon>Dikarya</taxon>
        <taxon>Ascomycota</taxon>
        <taxon>Pezizomycotina</taxon>
        <taxon>Sordariomycetes</taxon>
        <taxon>Sordariomycetidae</taxon>
        <taxon>Ophiostomatales</taxon>
        <taxon>Ophiostomataceae</taxon>
        <taxon>Sporothrix</taxon>
    </lineage>
</organism>
<comment type="caution">
    <text evidence="2">The sequence shown here is derived from an EMBL/GenBank/DDBJ whole genome shotgun (WGS) entry which is preliminary data.</text>
</comment>
<accession>A0ABP0DHB2</accession>
<dbReference type="Proteomes" id="UP001642501">
    <property type="component" value="Unassembled WGS sequence"/>
</dbReference>
<feature type="chain" id="PRO_5046963964" evidence="1">
    <location>
        <begin position="19"/>
        <end position="68"/>
    </location>
</feature>
<evidence type="ECO:0000256" key="1">
    <source>
        <dbReference type="SAM" id="SignalP"/>
    </source>
</evidence>